<evidence type="ECO:0000256" key="1">
    <source>
        <dbReference type="ARBA" id="ARBA00009677"/>
    </source>
</evidence>
<evidence type="ECO:0000313" key="6">
    <source>
        <dbReference type="EMBL" id="MBU5483015.1"/>
    </source>
</evidence>
<keyword evidence="2" id="KW-0975">Bacterial flagellum</keyword>
<name>A0ABS6ECU3_9CLOT</name>
<keyword evidence="6" id="KW-0969">Cilium</keyword>
<dbReference type="PROSITE" id="PS00588">
    <property type="entry name" value="FLAGELLA_BB_ROD"/>
    <property type="match status" value="1"/>
</dbReference>
<proteinExistence type="inferred from homology"/>
<keyword evidence="6" id="KW-0966">Cell projection</keyword>
<accession>A0ABS6ECU3</accession>
<dbReference type="PANTHER" id="PTHR30435">
    <property type="entry name" value="FLAGELLAR PROTEIN"/>
    <property type="match status" value="1"/>
</dbReference>
<dbReference type="InterPro" id="IPR010930">
    <property type="entry name" value="Flg_bb/hook_C_dom"/>
</dbReference>
<evidence type="ECO:0000259" key="4">
    <source>
        <dbReference type="Pfam" id="PF06429"/>
    </source>
</evidence>
<dbReference type="RefSeq" id="WP_216437420.1">
    <property type="nucleotide sequence ID" value="NZ_JAHLQF010000001.1"/>
</dbReference>
<organism evidence="6 7">
    <name type="scientific">Clostridium mobile</name>
    <dbReference type="NCBI Taxonomy" id="2841512"/>
    <lineage>
        <taxon>Bacteria</taxon>
        <taxon>Bacillati</taxon>
        <taxon>Bacillota</taxon>
        <taxon>Clostridia</taxon>
        <taxon>Eubacteriales</taxon>
        <taxon>Clostridiaceae</taxon>
        <taxon>Clostridium</taxon>
    </lineage>
</organism>
<feature type="domain" description="Flagellar basal-body/hook protein C-terminal" evidence="4">
    <location>
        <begin position="218"/>
        <end position="261"/>
    </location>
</feature>
<evidence type="ECO:0000259" key="5">
    <source>
        <dbReference type="Pfam" id="PF22692"/>
    </source>
</evidence>
<evidence type="ECO:0000259" key="3">
    <source>
        <dbReference type="Pfam" id="PF00460"/>
    </source>
</evidence>
<dbReference type="NCBIfam" id="TIGR03506">
    <property type="entry name" value="FlgEFG_subfam"/>
    <property type="match status" value="1"/>
</dbReference>
<comment type="caution">
    <text evidence="6">The sequence shown here is derived from an EMBL/GenBank/DDBJ whole genome shotgun (WGS) entry which is preliminary data.</text>
</comment>
<dbReference type="InterPro" id="IPR053967">
    <property type="entry name" value="LlgE_F_G-like_D1"/>
</dbReference>
<protein>
    <submittedName>
        <fullName evidence="6">Flagellar basal body rod protein FlgG</fullName>
    </submittedName>
</protein>
<comment type="subcellular location">
    <subcellularLocation>
        <location evidence="2">Bacterial flagellum basal body</location>
    </subcellularLocation>
</comment>
<dbReference type="Pfam" id="PF22692">
    <property type="entry name" value="LlgE_F_G_D1"/>
    <property type="match status" value="1"/>
</dbReference>
<feature type="domain" description="Flagellar basal body rod protein N-terminal" evidence="3">
    <location>
        <begin position="5"/>
        <end position="35"/>
    </location>
</feature>
<comment type="similarity">
    <text evidence="1 2">Belongs to the flagella basal body rod proteins family.</text>
</comment>
<dbReference type="InterPro" id="IPR019776">
    <property type="entry name" value="Flagellar_basal_body_rod_CS"/>
</dbReference>
<dbReference type="Pfam" id="PF06429">
    <property type="entry name" value="Flg_bbr_C"/>
    <property type="match status" value="1"/>
</dbReference>
<dbReference type="EMBL" id="JAHLQF010000001">
    <property type="protein sequence ID" value="MBU5483015.1"/>
    <property type="molecule type" value="Genomic_DNA"/>
</dbReference>
<keyword evidence="7" id="KW-1185">Reference proteome</keyword>
<evidence type="ECO:0000313" key="7">
    <source>
        <dbReference type="Proteomes" id="UP000726170"/>
    </source>
</evidence>
<dbReference type="PANTHER" id="PTHR30435:SF19">
    <property type="entry name" value="FLAGELLAR BASAL-BODY ROD PROTEIN FLGG"/>
    <property type="match status" value="1"/>
</dbReference>
<gene>
    <name evidence="6" type="primary">flgG</name>
    <name evidence="6" type="ORF">KQI86_01670</name>
</gene>
<dbReference type="Pfam" id="PF00460">
    <property type="entry name" value="Flg_bb_rod"/>
    <property type="match status" value="1"/>
</dbReference>
<keyword evidence="6" id="KW-0282">Flagellum</keyword>
<dbReference type="InterPro" id="IPR020013">
    <property type="entry name" value="Flagellar_FlgE/F/G"/>
</dbReference>
<sequence length="267" mass="30006">MIRGIYTAVSGMITQEGKQNVITNNLSNVNTVGFKGEELSVKEFDRVLLYNYDKVVNGKNYRQDLGEISLGSKIDDVNTNFTQGSFEKTDKATDFAIEGRGFFTVQRNDGIGNNRYYTRDGSFHINSRGYLVNSSGDNILGINLETEQIEPIRVNSNNLALDGEGKLNVDGSPSYRFYTCDFGQENNVNEDYKSLQKVGDNLYTGENARETNNTAIKQYNLEKSNVNVIKEMVEMMTVMRNFETNQKVIQSLDETLGKAVNELGSIR</sequence>
<dbReference type="Proteomes" id="UP000726170">
    <property type="component" value="Unassembled WGS sequence"/>
</dbReference>
<feature type="domain" description="Flagellar hook protein FlgE/F/G-like D1" evidence="5">
    <location>
        <begin position="96"/>
        <end position="165"/>
    </location>
</feature>
<evidence type="ECO:0000256" key="2">
    <source>
        <dbReference type="RuleBase" id="RU362116"/>
    </source>
</evidence>
<dbReference type="InterPro" id="IPR001444">
    <property type="entry name" value="Flag_bb_rod_N"/>
</dbReference>
<reference evidence="6 7" key="1">
    <citation type="submission" date="2021-06" db="EMBL/GenBank/DDBJ databases">
        <authorList>
            <person name="Sun Q."/>
            <person name="Li D."/>
        </authorList>
    </citation>
    <scope>NUCLEOTIDE SEQUENCE [LARGE SCALE GENOMIC DNA]</scope>
    <source>
        <strain evidence="6 7">MSJ-11</strain>
    </source>
</reference>